<dbReference type="CDD" id="cd04301">
    <property type="entry name" value="NAT_SF"/>
    <property type="match status" value="1"/>
</dbReference>
<keyword evidence="2" id="KW-0808">Transferase</keyword>
<keyword evidence="2" id="KW-0012">Acyltransferase</keyword>
<dbReference type="EMBL" id="JBHLUE010000017">
    <property type="protein sequence ID" value="MFC0566595.1"/>
    <property type="molecule type" value="Genomic_DNA"/>
</dbReference>
<comment type="caution">
    <text evidence="2">The sequence shown here is derived from an EMBL/GenBank/DDBJ whole genome shotgun (WGS) entry which is preliminary data.</text>
</comment>
<evidence type="ECO:0000259" key="1">
    <source>
        <dbReference type="PROSITE" id="PS51186"/>
    </source>
</evidence>
<evidence type="ECO:0000313" key="3">
    <source>
        <dbReference type="Proteomes" id="UP001589894"/>
    </source>
</evidence>
<dbReference type="RefSeq" id="WP_377341411.1">
    <property type="nucleotide sequence ID" value="NZ_JBHLUE010000017.1"/>
</dbReference>
<gene>
    <name evidence="2" type="ORF">ACFFHU_20950</name>
</gene>
<dbReference type="Pfam" id="PF00583">
    <property type="entry name" value="Acetyltransf_1"/>
    <property type="match status" value="1"/>
</dbReference>
<sequence length="208" mass="23017">MSETVLRPGDDLRRPDVPAAAALHLRAFPAFFMASLGAPFLREFYHGFVDDPDAVTVVGRADDGRLLGVVVGTLDPGRFFGRLLRRRGLRFAAVGALAAVRRPRTAVRLLRAVAYRGEVPGDASGALLNSICVDPTAEHAGHGRRLIAAWWDRARERGATSAFLVTDATGNDRVNDFYRRAGWTLVDAYTTPEGRRMNRYRRSVLDRR</sequence>
<accession>A0ABV6P0N6</accession>
<dbReference type="Proteomes" id="UP001589894">
    <property type="component" value="Unassembled WGS sequence"/>
</dbReference>
<organism evidence="2 3">
    <name type="scientific">Plantactinospora siamensis</name>
    <dbReference type="NCBI Taxonomy" id="555372"/>
    <lineage>
        <taxon>Bacteria</taxon>
        <taxon>Bacillati</taxon>
        <taxon>Actinomycetota</taxon>
        <taxon>Actinomycetes</taxon>
        <taxon>Micromonosporales</taxon>
        <taxon>Micromonosporaceae</taxon>
        <taxon>Plantactinospora</taxon>
    </lineage>
</organism>
<keyword evidence="3" id="KW-1185">Reference proteome</keyword>
<name>A0ABV6P0N6_9ACTN</name>
<feature type="domain" description="N-acetyltransferase" evidence="1">
    <location>
        <begin position="4"/>
        <end position="202"/>
    </location>
</feature>
<dbReference type="InterPro" id="IPR000182">
    <property type="entry name" value="GNAT_dom"/>
</dbReference>
<reference evidence="2 3" key="1">
    <citation type="submission" date="2024-09" db="EMBL/GenBank/DDBJ databases">
        <authorList>
            <person name="Sun Q."/>
            <person name="Mori K."/>
        </authorList>
    </citation>
    <scope>NUCLEOTIDE SEQUENCE [LARGE SCALE GENOMIC DNA]</scope>
    <source>
        <strain evidence="2 3">TBRC 2205</strain>
    </source>
</reference>
<dbReference type="GO" id="GO:0016746">
    <property type="term" value="F:acyltransferase activity"/>
    <property type="evidence" value="ECO:0007669"/>
    <property type="project" value="UniProtKB-KW"/>
</dbReference>
<dbReference type="PROSITE" id="PS51186">
    <property type="entry name" value="GNAT"/>
    <property type="match status" value="1"/>
</dbReference>
<evidence type="ECO:0000313" key="2">
    <source>
        <dbReference type="EMBL" id="MFC0566595.1"/>
    </source>
</evidence>
<dbReference type="SUPFAM" id="SSF55729">
    <property type="entry name" value="Acyl-CoA N-acyltransferases (Nat)"/>
    <property type="match status" value="1"/>
</dbReference>
<protein>
    <submittedName>
        <fullName evidence="2">GNAT family N-acetyltransferase</fullName>
        <ecNumber evidence="2">2.3.1.-</ecNumber>
    </submittedName>
</protein>
<dbReference type="InterPro" id="IPR016181">
    <property type="entry name" value="Acyl_CoA_acyltransferase"/>
</dbReference>
<dbReference type="Gene3D" id="3.40.630.30">
    <property type="match status" value="1"/>
</dbReference>
<dbReference type="EC" id="2.3.1.-" evidence="2"/>
<proteinExistence type="predicted"/>